<proteinExistence type="predicted"/>
<evidence type="ECO:0000313" key="3">
    <source>
        <dbReference type="Proteomes" id="UP001629367"/>
    </source>
</evidence>
<dbReference type="RefSeq" id="WP_408216515.1">
    <property type="nucleotide sequence ID" value="NZ_JAQQBZ010000022.1"/>
</dbReference>
<evidence type="ECO:0000256" key="1">
    <source>
        <dbReference type="SAM" id="Phobius"/>
    </source>
</evidence>
<accession>A0ABW9DDZ3</accession>
<keyword evidence="1" id="KW-1133">Transmembrane helix</keyword>
<name>A0ABW9DDZ3_9BURK</name>
<organism evidence="2 3">
    <name type="scientific">Paraburkholderia dilworthii</name>
    <dbReference type="NCBI Taxonomy" id="948106"/>
    <lineage>
        <taxon>Bacteria</taxon>
        <taxon>Pseudomonadati</taxon>
        <taxon>Pseudomonadota</taxon>
        <taxon>Betaproteobacteria</taxon>
        <taxon>Burkholderiales</taxon>
        <taxon>Burkholderiaceae</taxon>
        <taxon>Paraburkholderia</taxon>
    </lineage>
</organism>
<reference evidence="2 3" key="1">
    <citation type="journal article" date="2024" name="Chem. Sci.">
        <title>Discovery of megapolipeptins by genome mining of a Burkholderiales bacteria collection.</title>
        <authorList>
            <person name="Paulo B.S."/>
            <person name="Recchia M.J.J."/>
            <person name="Lee S."/>
            <person name="Fergusson C.H."/>
            <person name="Romanowski S.B."/>
            <person name="Hernandez A."/>
            <person name="Krull N."/>
            <person name="Liu D.Y."/>
            <person name="Cavanagh H."/>
            <person name="Bos A."/>
            <person name="Gray C.A."/>
            <person name="Murphy B.T."/>
            <person name="Linington R.G."/>
            <person name="Eustaquio A.S."/>
        </authorList>
    </citation>
    <scope>NUCLEOTIDE SEQUENCE [LARGE SCALE GENOMIC DNA]</scope>
    <source>
        <strain evidence="2 3">RL17-335-BIF-A</strain>
    </source>
</reference>
<protein>
    <submittedName>
        <fullName evidence="2">Uncharacterized protein</fullName>
    </submittedName>
</protein>
<dbReference type="EMBL" id="JAQQBZ010000022">
    <property type="protein sequence ID" value="MFM0596482.1"/>
    <property type="molecule type" value="Genomic_DNA"/>
</dbReference>
<keyword evidence="1" id="KW-0812">Transmembrane</keyword>
<feature type="transmembrane region" description="Helical" evidence="1">
    <location>
        <begin position="65"/>
        <end position="81"/>
    </location>
</feature>
<sequence>MMKIKTSCTAGALLLSIPAVCMGYGDSVGAAGILMFLLKVAAGGWILICVTVFFLMHKTVLWKRWVYSIALFVAPAVALAIDIGSEYLAGEAGDQTELTATRPVTVAGVTFPTGSRIVYEQTDSSRWHKRIAQAESDQVLRLGTLKIIGLRQDNSDDERFDIELAEDQSIDGWTCASAVGFWTTVSLPQHQSEPHLQSCWLAQSRIVNSITWPAYSNVSIGPDNEWSVMWERTSVRDAPPAKVFGFDVDDMNAEYDPKMQLKNWSGTVYHSAVQVGDYLFGPTETTHLTWQSANAIKIQGAGKNVRTGAPVSCVTAPTGGGLPVECAAGTH</sequence>
<keyword evidence="1" id="KW-0472">Membrane</keyword>
<dbReference type="Proteomes" id="UP001629367">
    <property type="component" value="Unassembled WGS sequence"/>
</dbReference>
<comment type="caution">
    <text evidence="2">The sequence shown here is derived from an EMBL/GenBank/DDBJ whole genome shotgun (WGS) entry which is preliminary data.</text>
</comment>
<gene>
    <name evidence="2" type="ORF">PQQ68_25970</name>
</gene>
<keyword evidence="3" id="KW-1185">Reference proteome</keyword>
<evidence type="ECO:0000313" key="2">
    <source>
        <dbReference type="EMBL" id="MFM0596482.1"/>
    </source>
</evidence>
<feature type="transmembrane region" description="Helical" evidence="1">
    <location>
        <begin position="33"/>
        <end position="56"/>
    </location>
</feature>